<evidence type="ECO:0000313" key="1">
    <source>
        <dbReference type="EMBL" id="NYJ21119.1"/>
    </source>
</evidence>
<reference evidence="1 2" key="1">
    <citation type="submission" date="2020-07" db="EMBL/GenBank/DDBJ databases">
        <title>Sequencing the genomes of 1000 actinobacteria strains.</title>
        <authorList>
            <person name="Klenk H.-P."/>
        </authorList>
    </citation>
    <scope>NUCLEOTIDE SEQUENCE [LARGE SCALE GENOMIC DNA]</scope>
    <source>
        <strain evidence="1 2">LI1</strain>
    </source>
</reference>
<proteinExistence type="predicted"/>
<accession>A0A7Z0EHU6</accession>
<dbReference type="AlphaFoldDB" id="A0A7Z0EHU6"/>
<keyword evidence="2" id="KW-1185">Reference proteome</keyword>
<dbReference type="Gene3D" id="3.40.50.300">
    <property type="entry name" value="P-loop containing nucleotide triphosphate hydrolases"/>
    <property type="match status" value="1"/>
</dbReference>
<organism evidence="1 2">
    <name type="scientific">Glaciibacter psychrotolerans</name>
    <dbReference type="NCBI Taxonomy" id="670054"/>
    <lineage>
        <taxon>Bacteria</taxon>
        <taxon>Bacillati</taxon>
        <taxon>Actinomycetota</taxon>
        <taxon>Actinomycetes</taxon>
        <taxon>Micrococcales</taxon>
        <taxon>Microbacteriaceae</taxon>
        <taxon>Glaciibacter</taxon>
    </lineage>
</organism>
<name>A0A7Z0EHU6_9MICO</name>
<evidence type="ECO:0008006" key="3">
    <source>
        <dbReference type="Google" id="ProtNLM"/>
    </source>
</evidence>
<evidence type="ECO:0000313" key="2">
    <source>
        <dbReference type="Proteomes" id="UP000537260"/>
    </source>
</evidence>
<dbReference type="RefSeq" id="WP_179579766.1">
    <property type="nucleotide sequence ID" value="NZ_JACCFM010000001.1"/>
</dbReference>
<dbReference type="Pfam" id="PF05621">
    <property type="entry name" value="TniB"/>
    <property type="match status" value="1"/>
</dbReference>
<dbReference type="SUPFAM" id="SSF52540">
    <property type="entry name" value="P-loop containing nucleoside triphosphate hydrolases"/>
    <property type="match status" value="1"/>
</dbReference>
<protein>
    <recommendedName>
        <fullName evidence="3">AAA family ATPase</fullName>
    </recommendedName>
</protein>
<dbReference type="InterPro" id="IPR027417">
    <property type="entry name" value="P-loop_NTPase"/>
</dbReference>
<dbReference type="Proteomes" id="UP000537260">
    <property type="component" value="Unassembled WGS sequence"/>
</dbReference>
<comment type="caution">
    <text evidence="1">The sequence shown here is derived from an EMBL/GenBank/DDBJ whole genome shotgun (WGS) entry which is preliminary data.</text>
</comment>
<gene>
    <name evidence="1" type="ORF">HNR05_002910</name>
</gene>
<dbReference type="InterPro" id="IPR008868">
    <property type="entry name" value="TniB"/>
</dbReference>
<dbReference type="EMBL" id="JACCFM010000001">
    <property type="protein sequence ID" value="NYJ21119.1"/>
    <property type="molecule type" value="Genomic_DNA"/>
</dbReference>
<sequence>MLLFHNTDRPAELHTREGLTEYLSTAPPVPEVLTERDYRSLSDSARSEYDRTRILYLSGSILLNTAQLQQAKVLLQKSFAANIGRNSGHAGLMISGDSTVGKTTTAKALMRYVFSQYARQIPEYQSLGHIPVVYVEVPAGSTGKLLMKTFARFLGLPVRSTETMLDIRERVVCALNAAHTQLIVVDELQNLASRNVGNGESVDILKNMHNDLAATFVYAGIDLTSGELFNGNRGRQISGRFNLVKMERLKRTNPDGRAAWKQLITGFEKNLPLRDHKLGTLPAMHEYLFDRTNGSIGSLGRLLTGAAIDIITDGGGRPELITREMLEEQVLDIAAEDFYATTKKTVGRRTLESVLAESLAS</sequence>